<evidence type="ECO:0008006" key="3">
    <source>
        <dbReference type="Google" id="ProtNLM"/>
    </source>
</evidence>
<evidence type="ECO:0000313" key="1">
    <source>
        <dbReference type="EMBL" id="ATG53027.1"/>
    </source>
</evidence>
<name>A0A291GS56_9MICO</name>
<reference evidence="2" key="1">
    <citation type="submission" date="2017-09" db="EMBL/GenBank/DDBJ databases">
        <title>Brachybacterium sp. VM2412.</title>
        <authorList>
            <person name="Tak E.J."/>
            <person name="Bae J.-W."/>
        </authorList>
    </citation>
    <scope>NUCLEOTIDE SEQUENCE [LARGE SCALE GENOMIC DNA]</scope>
    <source>
        <strain evidence="2">VM2412</strain>
    </source>
</reference>
<gene>
    <name evidence="1" type="ORF">CFK38_17015</name>
</gene>
<keyword evidence="2" id="KW-1185">Reference proteome</keyword>
<dbReference type="Proteomes" id="UP000218165">
    <property type="component" value="Chromosome"/>
</dbReference>
<dbReference type="KEGG" id="brz:CFK38_17015"/>
<dbReference type="OrthoDB" id="8776070at2"/>
<protein>
    <recommendedName>
        <fullName evidence="3">Beta-galactosidase subunit beta</fullName>
    </recommendedName>
</protein>
<dbReference type="RefSeq" id="WP_096804135.1">
    <property type="nucleotide sequence ID" value="NZ_CP023563.1"/>
</dbReference>
<proteinExistence type="predicted"/>
<sequence>MQLFTDLAEFERVTAGKPRWARAAQAIRAAPARREGVMHSIGDSLTYLRTRRRHETGHFTGRRRYVEVIAAGEAPVRLEIAAKAELVGRTEYSDLSDREQLAGSGQELTLRPGEIVVVEIDEAVRYPEPAAEPCTVLHVSVEGTTFPNK</sequence>
<dbReference type="EMBL" id="CP023563">
    <property type="protein sequence ID" value="ATG53027.1"/>
    <property type="molecule type" value="Genomic_DNA"/>
</dbReference>
<accession>A0A291GS56</accession>
<evidence type="ECO:0000313" key="2">
    <source>
        <dbReference type="Proteomes" id="UP000218165"/>
    </source>
</evidence>
<dbReference type="AlphaFoldDB" id="A0A291GS56"/>
<organism evidence="1 2">
    <name type="scientific">Brachybacterium vulturis</name>
    <dbReference type="NCBI Taxonomy" id="2017484"/>
    <lineage>
        <taxon>Bacteria</taxon>
        <taxon>Bacillati</taxon>
        <taxon>Actinomycetota</taxon>
        <taxon>Actinomycetes</taxon>
        <taxon>Micrococcales</taxon>
        <taxon>Dermabacteraceae</taxon>
        <taxon>Brachybacterium</taxon>
    </lineage>
</organism>